<keyword evidence="4" id="KW-1185">Reference proteome</keyword>
<keyword evidence="1" id="KW-0812">Transmembrane</keyword>
<gene>
    <name evidence="3" type="ORF">BE221DRAFT_198845</name>
    <name evidence="2" type="ORF">OT_ostta13g00200</name>
</gene>
<dbReference type="Proteomes" id="UP000195557">
    <property type="component" value="Unassembled WGS sequence"/>
</dbReference>
<proteinExistence type="predicted"/>
<dbReference type="InParanoid" id="Q00XG3"/>
<dbReference type="RefSeq" id="XP_003082491.1">
    <property type="nucleotide sequence ID" value="XM_003082443.1"/>
</dbReference>
<feature type="transmembrane region" description="Helical" evidence="1">
    <location>
        <begin position="43"/>
        <end position="64"/>
    </location>
</feature>
<organism evidence="2 4">
    <name type="scientific">Ostreococcus tauri</name>
    <name type="common">Marine green alga</name>
    <dbReference type="NCBI Taxonomy" id="70448"/>
    <lineage>
        <taxon>Eukaryota</taxon>
        <taxon>Viridiplantae</taxon>
        <taxon>Chlorophyta</taxon>
        <taxon>Mamiellophyceae</taxon>
        <taxon>Mamiellales</taxon>
        <taxon>Bathycoccaceae</taxon>
        <taxon>Ostreococcus</taxon>
    </lineage>
</organism>
<dbReference type="GeneID" id="9836318"/>
<accession>A0A454XN27</accession>
<accession>A0A1Y5I9J2</accession>
<evidence type="ECO:0000313" key="2">
    <source>
        <dbReference type="EMBL" id="CAL56348.1"/>
    </source>
</evidence>
<keyword evidence="1" id="KW-1133">Transmembrane helix</keyword>
<keyword evidence="1" id="KW-0472">Membrane</keyword>
<reference evidence="3" key="3">
    <citation type="submission" date="2017-04" db="EMBL/GenBank/DDBJ databases">
        <title>Population genomics of picophytoplankton unveils novel chromosome hypervariability.</title>
        <authorList>
            <consortium name="DOE Joint Genome Institute"/>
            <person name="Blanc-Mathieu R."/>
            <person name="Krasovec M."/>
            <person name="Hebrard M."/>
            <person name="Yau S."/>
            <person name="Desgranges E."/>
            <person name="Martin J."/>
            <person name="Schackwitz W."/>
            <person name="Kuo A."/>
            <person name="Salin G."/>
            <person name="Donnadieu C."/>
            <person name="Desdevises Y."/>
            <person name="Sanchez-Ferandin S."/>
            <person name="Moreau H."/>
            <person name="Rivals E."/>
            <person name="Grigoriev I.V."/>
            <person name="Grimsley N."/>
            <person name="Eyre-Walker A."/>
            <person name="Piganeau G."/>
        </authorList>
    </citation>
    <scope>NUCLEOTIDE SEQUENCE [LARGE SCALE GENOMIC DNA]</scope>
    <source>
        <strain evidence="3">RCC 1115</strain>
    </source>
</reference>
<reference evidence="2" key="2">
    <citation type="journal article" date="2014" name="BMC Genomics">
        <title>An improved genome of the model marine alga Ostreococcus tauri unfolds by assessing Illumina de novo assemblies.</title>
        <authorList>
            <person name="Blanc-Mathieu R."/>
            <person name="Verhelst B."/>
            <person name="Derelle E."/>
            <person name="Rombauts S."/>
            <person name="Bouget F.Y."/>
            <person name="Carre I."/>
            <person name="Chateau A."/>
            <person name="Eyre-Walker A."/>
            <person name="Grimsley N."/>
            <person name="Moreau H."/>
            <person name="Piegu B."/>
            <person name="Rivals E."/>
            <person name="Schackwitz W."/>
            <person name="Van de Peer Y."/>
            <person name="Piganeau G."/>
        </authorList>
    </citation>
    <scope>NUCLEOTIDE SEQUENCE</scope>
    <source>
        <strain evidence="2">RCC4221</strain>
    </source>
</reference>
<dbReference type="KEGG" id="ota:OT_ostta13g00200"/>
<sequence length="158" mass="17688">MALGLGAALGTRRAGRADAASAAHERKVRTLGDMGTSCLYGFVIFYAIKLALKRLFAPVALFAFTTQLLWKMRALSASPWMMYNAWVRPRLPIEYQKNVEEFSSKALRTRAAENALHDGWWDKQERRFWACAHRLLPACNSPMGERALVFGIILAGLA</sequence>
<name>Q00XG3_OSTTA</name>
<dbReference type="EMBL" id="CAID01000013">
    <property type="protein sequence ID" value="CAL56348.1"/>
    <property type="molecule type" value="Genomic_DNA"/>
</dbReference>
<accession>Q00XG3</accession>
<dbReference type="OrthoDB" id="498328at2759"/>
<dbReference type="Proteomes" id="UP000009170">
    <property type="component" value="Unassembled WGS sequence"/>
</dbReference>
<reference evidence="2 4" key="1">
    <citation type="journal article" date="2006" name="Proc. Natl. Acad. Sci. U.S.A.">
        <title>Genome analysis of the smallest free-living eukaryote Ostreococcus tauri unveils many unique features.</title>
        <authorList>
            <person name="Derelle E."/>
            <person name="Ferraz C."/>
            <person name="Rombauts S."/>
            <person name="Rouze P."/>
            <person name="Worden A.Z."/>
            <person name="Robbens S."/>
            <person name="Partensky F."/>
            <person name="Degroeve S."/>
            <person name="Echeynie S."/>
            <person name="Cooke R."/>
            <person name="Saeys Y."/>
            <person name="Wuyts J."/>
            <person name="Jabbari K."/>
            <person name="Bowler C."/>
            <person name="Panaud O."/>
            <person name="Piegu B."/>
            <person name="Ball S.G."/>
            <person name="Ral J.-P."/>
            <person name="Bouget F.-Y."/>
            <person name="Piganeau G."/>
            <person name="De Baets B."/>
            <person name="Picard A."/>
            <person name="Delseny M."/>
            <person name="Demaille J."/>
            <person name="Van de Peer Y."/>
            <person name="Moreau H."/>
        </authorList>
    </citation>
    <scope>NUCLEOTIDE SEQUENCE [LARGE SCALE GENOMIC DNA]</scope>
    <source>
        <strain evidence="2 4">OTTH0595</strain>
    </source>
</reference>
<evidence type="ECO:0000313" key="4">
    <source>
        <dbReference type="Proteomes" id="UP000009170"/>
    </source>
</evidence>
<dbReference type="OMA" id="ERRFWAC"/>
<evidence type="ECO:0000313" key="3">
    <source>
        <dbReference type="EMBL" id="OUS46131.1"/>
    </source>
</evidence>
<protein>
    <submittedName>
        <fullName evidence="2">Unnamed product</fullName>
    </submittedName>
</protein>
<dbReference type="EMBL" id="KZ155784">
    <property type="protein sequence ID" value="OUS46131.1"/>
    <property type="molecule type" value="Genomic_DNA"/>
</dbReference>
<evidence type="ECO:0000256" key="1">
    <source>
        <dbReference type="SAM" id="Phobius"/>
    </source>
</evidence>
<dbReference type="AlphaFoldDB" id="Q00XG3"/>